<dbReference type="GO" id="GO:0004497">
    <property type="term" value="F:monooxygenase activity"/>
    <property type="evidence" value="ECO:0007669"/>
    <property type="project" value="InterPro"/>
</dbReference>
<feature type="binding site" evidence="2">
    <location>
        <position position="80"/>
    </location>
    <ligand>
        <name>7-chloro-L-tryptophan</name>
        <dbReference type="ChEBI" id="CHEBI:58713"/>
    </ligand>
</feature>
<evidence type="ECO:0000313" key="4">
    <source>
        <dbReference type="Proteomes" id="UP000319859"/>
    </source>
</evidence>
<feature type="binding site" evidence="2">
    <location>
        <position position="338"/>
    </location>
    <ligand>
        <name>FAD</name>
        <dbReference type="ChEBI" id="CHEBI:57692"/>
    </ligand>
</feature>
<keyword evidence="2" id="KW-0274">FAD</keyword>
<dbReference type="PANTHER" id="PTHR43747">
    <property type="entry name" value="FAD-BINDING PROTEIN"/>
    <property type="match status" value="1"/>
</dbReference>
<dbReference type="RefSeq" id="WP_145748058.1">
    <property type="nucleotide sequence ID" value="NZ_VITN01000001.1"/>
</dbReference>
<dbReference type="SUPFAM" id="SSF51905">
    <property type="entry name" value="FAD/NAD(P)-binding domain"/>
    <property type="match status" value="1"/>
</dbReference>
<evidence type="ECO:0000256" key="2">
    <source>
        <dbReference type="PIRSR" id="PIRSR011396-2"/>
    </source>
</evidence>
<dbReference type="InterPro" id="IPR050816">
    <property type="entry name" value="Flavin-dep_Halogenase_NPB"/>
</dbReference>
<reference evidence="3 4" key="1">
    <citation type="submission" date="2019-06" db="EMBL/GenBank/DDBJ databases">
        <title>Genomic Encyclopedia of Type Strains, Phase IV (KMG-V): Genome sequencing to study the core and pangenomes of soil and plant-associated prokaryotes.</title>
        <authorList>
            <person name="Whitman W."/>
        </authorList>
    </citation>
    <scope>NUCLEOTIDE SEQUENCE [LARGE SCALE GENOMIC DNA]</scope>
    <source>
        <strain evidence="3 4">BR 11880</strain>
    </source>
</reference>
<organism evidence="3 4">
    <name type="scientific">Nitrospirillum amazonense</name>
    <dbReference type="NCBI Taxonomy" id="28077"/>
    <lineage>
        <taxon>Bacteria</taxon>
        <taxon>Pseudomonadati</taxon>
        <taxon>Pseudomonadota</taxon>
        <taxon>Alphaproteobacteria</taxon>
        <taxon>Rhodospirillales</taxon>
        <taxon>Azospirillaceae</taxon>
        <taxon>Nitrospirillum</taxon>
    </lineage>
</organism>
<keyword evidence="2" id="KW-0547">Nucleotide-binding</keyword>
<dbReference type="Gene3D" id="3.50.50.60">
    <property type="entry name" value="FAD/NAD(P)-binding domain"/>
    <property type="match status" value="1"/>
</dbReference>
<dbReference type="InterPro" id="IPR033856">
    <property type="entry name" value="Trp_halogen"/>
</dbReference>
<dbReference type="PIRSF" id="PIRSF011396">
    <property type="entry name" value="Trp_halogenase"/>
    <property type="match status" value="1"/>
</dbReference>
<dbReference type="PANTHER" id="PTHR43747:SF4">
    <property type="entry name" value="FLAVIN-DEPENDENT TRYPTOPHAN HALOGENASE"/>
    <property type="match status" value="1"/>
</dbReference>
<feature type="binding site" evidence="2">
    <location>
        <begin position="14"/>
        <end position="17"/>
    </location>
    <ligand>
        <name>FAD</name>
        <dbReference type="ChEBI" id="CHEBI:57692"/>
    </ligand>
</feature>
<feature type="binding site" evidence="2">
    <location>
        <position position="351"/>
    </location>
    <ligand>
        <name>FAD</name>
        <dbReference type="ChEBI" id="CHEBI:57692"/>
    </ligand>
</feature>
<gene>
    <name evidence="3" type="ORF">FBZ89_10169</name>
</gene>
<dbReference type="Pfam" id="PF04820">
    <property type="entry name" value="Trp_halogenase"/>
    <property type="match status" value="1"/>
</dbReference>
<comment type="caution">
    <text evidence="3">The sequence shown here is derived from an EMBL/GenBank/DDBJ whole genome shotgun (WGS) entry which is preliminary data.</text>
</comment>
<dbReference type="AlphaFoldDB" id="A0A560FS40"/>
<dbReference type="OrthoDB" id="7310065at2"/>
<name>A0A560FS40_9PROT</name>
<dbReference type="EMBL" id="VITN01000001">
    <property type="protein sequence ID" value="TWB24444.1"/>
    <property type="molecule type" value="Genomic_DNA"/>
</dbReference>
<accession>A0A560FS40</accession>
<dbReference type="GO" id="GO:0000166">
    <property type="term" value="F:nucleotide binding"/>
    <property type="evidence" value="ECO:0007669"/>
    <property type="project" value="UniProtKB-KW"/>
</dbReference>
<evidence type="ECO:0000256" key="1">
    <source>
        <dbReference type="PIRSR" id="PIRSR011396-1"/>
    </source>
</evidence>
<dbReference type="InterPro" id="IPR036188">
    <property type="entry name" value="FAD/NAD-bd_sf"/>
</dbReference>
<feature type="active site" evidence="1">
    <location>
        <position position="80"/>
    </location>
</feature>
<evidence type="ECO:0000313" key="3">
    <source>
        <dbReference type="EMBL" id="TWB24444.1"/>
    </source>
</evidence>
<proteinExistence type="predicted"/>
<feature type="binding site" evidence="2">
    <location>
        <position position="347"/>
    </location>
    <ligand>
        <name>L-tryptophan</name>
        <dbReference type="ChEBI" id="CHEBI:57912"/>
    </ligand>
</feature>
<keyword evidence="2" id="KW-0285">Flavoprotein</keyword>
<dbReference type="Proteomes" id="UP000319859">
    <property type="component" value="Unassembled WGS sequence"/>
</dbReference>
<dbReference type="InterPro" id="IPR006905">
    <property type="entry name" value="Flavin_halogenase"/>
</dbReference>
<sequence>MTFAPLRDIVIVGGGTAGWMTAALFSHILGPGDHRIHLVESEEIGTVGVGEATIPPIAIFNRALGLDENDFLRQTQGTIKLAIEFVDWLRPGHRYLHSFGAFSRSLGLGHFQDFWLRAHRLGMTDDWESYILNSVAARRGRFLRPDPRRQSPLEPLAHAFHIDAGLYARYLRRFAEQRGVRRTEGKIVRTVLRAHDGFVDAVEMADGTRVAGDLFIDCSGFRGLLIEQALNTGFEDWTHWLPCDRAWAVPSAHDGSAAALTPYTRSTARPAGWQWRIPLQHRTGNGYVYSSRHVSDDEAAATFMANLDGEALAEPRQLRFTAGRRRRFWNRNVVAVGLAGGFMEPLESTSIHLVQSALSRLITLLPNREFDPAVAEEFNRASAIEYERIRDFIILHYAATERADSPFWRECRDRPVPEELARRMRIFRALGRVARDHDELFSEVSWLHVFLGQGVWPRDHHPLADQLSEEDLRRFLADIKSAVAREVDAMPTHADFVARHCSAPPWPRHHQADSLTRTA</sequence>
<protein>
    <submittedName>
        <fullName evidence="3">Tryptophan halogenase</fullName>
    </submittedName>
</protein>